<name>A0A2P2IZK4_RHIMU</name>
<dbReference type="AlphaFoldDB" id="A0A2P2IZK4"/>
<sequence>MTYCNSIQPISTKYLCRGNSHMAEKSPIHRSIQFNKLESILPSKLKLL</sequence>
<proteinExistence type="predicted"/>
<protein>
    <submittedName>
        <fullName evidence="1">Uncharacterized protein</fullName>
    </submittedName>
</protein>
<reference evidence="1" key="1">
    <citation type="submission" date="2018-02" db="EMBL/GenBank/DDBJ databases">
        <title>Rhizophora mucronata_Transcriptome.</title>
        <authorList>
            <person name="Meera S.P."/>
            <person name="Sreeshan A."/>
            <person name="Augustine A."/>
        </authorList>
    </citation>
    <scope>NUCLEOTIDE SEQUENCE</scope>
    <source>
        <tissue evidence="1">Leaf</tissue>
    </source>
</reference>
<accession>A0A2P2IZK4</accession>
<organism evidence="1">
    <name type="scientific">Rhizophora mucronata</name>
    <name type="common">Asiatic mangrove</name>
    <dbReference type="NCBI Taxonomy" id="61149"/>
    <lineage>
        <taxon>Eukaryota</taxon>
        <taxon>Viridiplantae</taxon>
        <taxon>Streptophyta</taxon>
        <taxon>Embryophyta</taxon>
        <taxon>Tracheophyta</taxon>
        <taxon>Spermatophyta</taxon>
        <taxon>Magnoliopsida</taxon>
        <taxon>eudicotyledons</taxon>
        <taxon>Gunneridae</taxon>
        <taxon>Pentapetalae</taxon>
        <taxon>rosids</taxon>
        <taxon>fabids</taxon>
        <taxon>Malpighiales</taxon>
        <taxon>Rhizophoraceae</taxon>
        <taxon>Rhizophora</taxon>
    </lineage>
</organism>
<dbReference type="EMBL" id="GGEC01006154">
    <property type="protein sequence ID" value="MBW86637.1"/>
    <property type="molecule type" value="Transcribed_RNA"/>
</dbReference>
<evidence type="ECO:0000313" key="1">
    <source>
        <dbReference type="EMBL" id="MBW86637.1"/>
    </source>
</evidence>